<dbReference type="OrthoDB" id="1936608at2759"/>
<dbReference type="CDD" id="cd06222">
    <property type="entry name" value="RNase_H_like"/>
    <property type="match status" value="1"/>
</dbReference>
<keyword evidence="1" id="KW-1133">Transmembrane helix</keyword>
<evidence type="ECO:0000259" key="2">
    <source>
        <dbReference type="PROSITE" id="PS50878"/>
    </source>
</evidence>
<name>A0A6P6W2N9_COFAR</name>
<dbReference type="InterPro" id="IPR044730">
    <property type="entry name" value="RNase_H-like_dom_plant"/>
</dbReference>
<dbReference type="PANTHER" id="PTHR33116">
    <property type="entry name" value="REVERSE TRANSCRIPTASE ZINC-BINDING DOMAIN-CONTAINING PROTEIN-RELATED-RELATED"/>
    <property type="match status" value="1"/>
</dbReference>
<dbReference type="Proteomes" id="UP001652660">
    <property type="component" value="Chromosome 2e"/>
</dbReference>
<dbReference type="PROSITE" id="PS50878">
    <property type="entry name" value="RT_POL"/>
    <property type="match status" value="1"/>
</dbReference>
<accession>A0A6P6W2N9</accession>
<dbReference type="GO" id="GO:0003676">
    <property type="term" value="F:nucleic acid binding"/>
    <property type="evidence" value="ECO:0007669"/>
    <property type="project" value="InterPro"/>
</dbReference>
<evidence type="ECO:0000256" key="1">
    <source>
        <dbReference type="SAM" id="Phobius"/>
    </source>
</evidence>
<dbReference type="Gene3D" id="3.30.420.10">
    <property type="entry name" value="Ribonuclease H-like superfamily/Ribonuclease H"/>
    <property type="match status" value="1"/>
</dbReference>
<proteinExistence type="predicted"/>
<dbReference type="Pfam" id="PF00078">
    <property type="entry name" value="RVT_1"/>
    <property type="match status" value="1"/>
</dbReference>
<evidence type="ECO:0000313" key="4">
    <source>
        <dbReference type="RefSeq" id="XP_027109195.1"/>
    </source>
</evidence>
<gene>
    <name evidence="4" type="primary">LOC113729068</name>
</gene>
<dbReference type="GO" id="GO:0004523">
    <property type="term" value="F:RNA-DNA hybrid ribonuclease activity"/>
    <property type="evidence" value="ECO:0007669"/>
    <property type="project" value="InterPro"/>
</dbReference>
<keyword evidence="1" id="KW-0812">Transmembrane</keyword>
<reference evidence="4" key="2">
    <citation type="submission" date="2025-08" db="UniProtKB">
        <authorList>
            <consortium name="RefSeq"/>
        </authorList>
    </citation>
    <scope>IDENTIFICATION</scope>
    <source>
        <tissue evidence="4">Leaves</tissue>
    </source>
</reference>
<dbReference type="InterPro" id="IPR012337">
    <property type="entry name" value="RNaseH-like_sf"/>
</dbReference>
<reference evidence="3" key="1">
    <citation type="journal article" date="2025" name="Foods">
        <title>Unveiling the Microbial Signatures of Arabica Coffee Cherries: Insights into Ripeness Specific Diversity, Functional Traits, and Implications for Quality and Safety.</title>
        <authorList>
            <consortium name="RefSeq"/>
            <person name="Tenea G.N."/>
            <person name="Cifuentes V."/>
            <person name="Reyes P."/>
            <person name="Cevallos-Vallejos M."/>
        </authorList>
    </citation>
    <scope>NUCLEOTIDE SEQUENCE [LARGE SCALE GENOMIC DNA]</scope>
</reference>
<dbReference type="InterPro" id="IPR000477">
    <property type="entry name" value="RT_dom"/>
</dbReference>
<sequence>MSKAFDRVEWSFLSSMMVALGFSPIFVSLIFRCISTVSYSFLLNGNKFGHLQPQRGIRQGDPLFPYLFLICSEAFSCLLQEAMLCGNITGVQVGHNGPKISHLLFADDTLLFAKATLQEAQCVSSILQIYKAASGQEINLDKSTIVFSTNTDPSLRDSITHFLNIREVHAHDKYLGLPTIIGRSKREVFTSIRDRIWQKISGWKEQRLSKAGKEIMLKAVVQAIPTYSMSCFKFPDSLLSNIQSMMTKFWWGDGDKGRPIHWLSWDKLCKQKEDGGMGFRQLRAFNLALLTKQAWRIATQPSSLLHQVFKAKYFPNSEFFLAGLGSRPSFTWRGIYEARKYLETGSRWRVGNGRVAIQSWALSFLSSKIRLNSAHNVVSWLSNLLIKLKKEEMELVAVILWNLWNNRNGAVFDGSYKDPLSLVSFSLHFLSQFREANRNPMAAEHTTAIQQSVLSQWKRPPAGYVKANFDGAIFVEGDISGIGVVIRDAEGNFMAGLAKQIPGIFAPEVIESYAARAAVELLLDLHLPMIILEGDCLKVVKMLQTTETDASACGMLVDDILRDIQSFATWEASWVPRQLNNVAHRVAKYACSISNGCIWRDFPPDFIVTALAADIISD</sequence>
<dbReference type="InterPro" id="IPR036397">
    <property type="entry name" value="RNaseH_sf"/>
</dbReference>
<dbReference type="PANTHER" id="PTHR33116:SF86">
    <property type="entry name" value="REVERSE TRANSCRIPTASE DOMAIN-CONTAINING PROTEIN"/>
    <property type="match status" value="1"/>
</dbReference>
<keyword evidence="3" id="KW-1185">Reference proteome</keyword>
<evidence type="ECO:0000313" key="3">
    <source>
        <dbReference type="Proteomes" id="UP001652660"/>
    </source>
</evidence>
<feature type="domain" description="Reverse transcriptase" evidence="2">
    <location>
        <begin position="1"/>
        <end position="179"/>
    </location>
</feature>
<dbReference type="AlphaFoldDB" id="A0A6P6W2N9"/>
<dbReference type="InterPro" id="IPR002156">
    <property type="entry name" value="RNaseH_domain"/>
</dbReference>
<dbReference type="SUPFAM" id="SSF53098">
    <property type="entry name" value="Ribonuclease H-like"/>
    <property type="match status" value="1"/>
</dbReference>
<dbReference type="GeneID" id="113729068"/>
<dbReference type="Pfam" id="PF13456">
    <property type="entry name" value="RVT_3"/>
    <property type="match status" value="1"/>
</dbReference>
<keyword evidence="1" id="KW-0472">Membrane</keyword>
<organism evidence="3 4">
    <name type="scientific">Coffea arabica</name>
    <name type="common">Arabian coffee</name>
    <dbReference type="NCBI Taxonomy" id="13443"/>
    <lineage>
        <taxon>Eukaryota</taxon>
        <taxon>Viridiplantae</taxon>
        <taxon>Streptophyta</taxon>
        <taxon>Embryophyta</taxon>
        <taxon>Tracheophyta</taxon>
        <taxon>Spermatophyta</taxon>
        <taxon>Magnoliopsida</taxon>
        <taxon>eudicotyledons</taxon>
        <taxon>Gunneridae</taxon>
        <taxon>Pentapetalae</taxon>
        <taxon>asterids</taxon>
        <taxon>lamiids</taxon>
        <taxon>Gentianales</taxon>
        <taxon>Rubiaceae</taxon>
        <taxon>Ixoroideae</taxon>
        <taxon>Gardenieae complex</taxon>
        <taxon>Bertiereae - Coffeeae clade</taxon>
        <taxon>Coffeeae</taxon>
        <taxon>Coffea</taxon>
    </lineage>
</organism>
<protein>
    <recommendedName>
        <fullName evidence="2">Reverse transcriptase domain-containing protein</fullName>
    </recommendedName>
</protein>
<dbReference type="RefSeq" id="XP_027109195.1">
    <property type="nucleotide sequence ID" value="XM_027253394.2"/>
</dbReference>
<feature type="transmembrane region" description="Helical" evidence="1">
    <location>
        <begin position="12"/>
        <end position="31"/>
    </location>
</feature>